<keyword evidence="6 8" id="KW-0472">Membrane</keyword>
<evidence type="ECO:0008006" key="11">
    <source>
        <dbReference type="Google" id="ProtNLM"/>
    </source>
</evidence>
<feature type="transmembrane region" description="Helical" evidence="8">
    <location>
        <begin position="114"/>
        <end position="136"/>
    </location>
</feature>
<accession>A0A067TY33</accession>
<gene>
    <name evidence="9" type="ORF">GALMADRAFT_49758</name>
</gene>
<dbReference type="EMBL" id="KL142368">
    <property type="protein sequence ID" value="KDR83928.1"/>
    <property type="molecule type" value="Genomic_DNA"/>
</dbReference>
<evidence type="ECO:0000256" key="5">
    <source>
        <dbReference type="ARBA" id="ARBA00022989"/>
    </source>
</evidence>
<keyword evidence="5 8" id="KW-1133">Transmembrane helix</keyword>
<organism evidence="9 10">
    <name type="scientific">Galerina marginata (strain CBS 339.88)</name>
    <dbReference type="NCBI Taxonomy" id="685588"/>
    <lineage>
        <taxon>Eukaryota</taxon>
        <taxon>Fungi</taxon>
        <taxon>Dikarya</taxon>
        <taxon>Basidiomycota</taxon>
        <taxon>Agaricomycotina</taxon>
        <taxon>Agaricomycetes</taxon>
        <taxon>Agaricomycetidae</taxon>
        <taxon>Agaricales</taxon>
        <taxon>Agaricineae</taxon>
        <taxon>Strophariaceae</taxon>
        <taxon>Galerina</taxon>
    </lineage>
</organism>
<evidence type="ECO:0000256" key="4">
    <source>
        <dbReference type="ARBA" id="ARBA00022692"/>
    </source>
</evidence>
<protein>
    <recommendedName>
        <fullName evidence="11">Chromate transporter</fullName>
    </recommendedName>
</protein>
<keyword evidence="4 8" id="KW-0812">Transmembrane</keyword>
<feature type="compositionally biased region" description="Acidic residues" evidence="7">
    <location>
        <begin position="211"/>
        <end position="223"/>
    </location>
</feature>
<evidence type="ECO:0000256" key="6">
    <source>
        <dbReference type="ARBA" id="ARBA00023136"/>
    </source>
</evidence>
<feature type="region of interest" description="Disordered" evidence="7">
    <location>
        <begin position="194"/>
        <end position="236"/>
    </location>
</feature>
<dbReference type="Proteomes" id="UP000027222">
    <property type="component" value="Unassembled WGS sequence"/>
</dbReference>
<dbReference type="Pfam" id="PF02417">
    <property type="entry name" value="Chromate_transp"/>
    <property type="match status" value="2"/>
</dbReference>
<evidence type="ECO:0000256" key="7">
    <source>
        <dbReference type="SAM" id="MobiDB-lite"/>
    </source>
</evidence>
<keyword evidence="3" id="KW-1003">Cell membrane</keyword>
<dbReference type="GO" id="GO:0005886">
    <property type="term" value="C:plasma membrane"/>
    <property type="evidence" value="ECO:0007669"/>
    <property type="project" value="UniProtKB-SubCell"/>
</dbReference>
<proteinExistence type="inferred from homology"/>
<feature type="transmembrane region" description="Helical" evidence="8">
    <location>
        <begin position="383"/>
        <end position="408"/>
    </location>
</feature>
<dbReference type="AlphaFoldDB" id="A0A067TY33"/>
<evidence type="ECO:0000256" key="2">
    <source>
        <dbReference type="ARBA" id="ARBA00005262"/>
    </source>
</evidence>
<evidence type="ECO:0000256" key="3">
    <source>
        <dbReference type="ARBA" id="ARBA00022475"/>
    </source>
</evidence>
<comment type="subcellular location">
    <subcellularLocation>
        <location evidence="1">Cell membrane</location>
        <topology evidence="1">Multi-pass membrane protein</topology>
    </subcellularLocation>
</comment>
<evidence type="ECO:0000256" key="8">
    <source>
        <dbReference type="SAM" id="Phobius"/>
    </source>
</evidence>
<dbReference type="InterPro" id="IPR014047">
    <property type="entry name" value="Chr_Tranpt_l_chain"/>
</dbReference>
<dbReference type="PANTHER" id="PTHR33567">
    <property type="entry name" value="CHROMATE ION TRANSPORTER (EUROFUNG)"/>
    <property type="match status" value="1"/>
</dbReference>
<feature type="transmembrane region" description="Helical" evidence="8">
    <location>
        <begin position="311"/>
        <end position="333"/>
    </location>
</feature>
<dbReference type="HOGENOM" id="CLU_018106_0_2_1"/>
<feature type="non-terminal residue" evidence="9">
    <location>
        <position position="491"/>
    </location>
</feature>
<evidence type="ECO:0000256" key="1">
    <source>
        <dbReference type="ARBA" id="ARBA00004651"/>
    </source>
</evidence>
<dbReference type="InterPro" id="IPR003370">
    <property type="entry name" value="Chromate_transpt"/>
</dbReference>
<sequence>LSSRLLDVFLRTYDLGFTAFGGPPVHFQIFHRRFVDGLGKTPWINEQTYQELFAVSQALPGPASTKMLFNIAQIHAGLIPALLAFFLWSFPGSLAMYLLSLGVQHIDETLPEPVYGLLSGLNAAIVGIIALAAVQLARKAITDPLSRILVAFGGCAGMCYSALWYFPVLMIIGGATTVVWDFFGQSSIRRWKARRRATRRSSNPPVPEAGPESDDVATEDVMEETPSASTSEPHRRQTATVVDAVDDFHDTNDTEYRPSVVQLSAIESSGHAIPVKIGLSAIAIFFVTFFVFMSLRGLLQAAPLLFALFNNMFLAGTIIFGGGPVVIPLLRDYVVGPGWVSPRDFLLGLAVIQALPGPNFNFAVYLGAMVAAGPASPKSVPTVVGAMLAFVGIFTPGLWLSIGFQSIWQLLRKRREVTSILRGVNATAVGMVFTAVYRLWEIGYLTAKSTQGISLGLEPWWLVVATATFTSVEWFAVSPPVAILAGGAAGL</sequence>
<dbReference type="OrthoDB" id="2160638at2759"/>
<reference evidence="10" key="1">
    <citation type="journal article" date="2014" name="Proc. Natl. Acad. Sci. U.S.A.">
        <title>Extensive sampling of basidiomycete genomes demonstrates inadequacy of the white-rot/brown-rot paradigm for wood decay fungi.</title>
        <authorList>
            <person name="Riley R."/>
            <person name="Salamov A.A."/>
            <person name="Brown D.W."/>
            <person name="Nagy L.G."/>
            <person name="Floudas D."/>
            <person name="Held B.W."/>
            <person name="Levasseur A."/>
            <person name="Lombard V."/>
            <person name="Morin E."/>
            <person name="Otillar R."/>
            <person name="Lindquist E.A."/>
            <person name="Sun H."/>
            <person name="LaButti K.M."/>
            <person name="Schmutz J."/>
            <person name="Jabbour D."/>
            <person name="Luo H."/>
            <person name="Baker S.E."/>
            <person name="Pisabarro A.G."/>
            <person name="Walton J.D."/>
            <person name="Blanchette R.A."/>
            <person name="Henrissat B."/>
            <person name="Martin F."/>
            <person name="Cullen D."/>
            <person name="Hibbett D.S."/>
            <person name="Grigoriev I.V."/>
        </authorList>
    </citation>
    <scope>NUCLEOTIDE SEQUENCE [LARGE SCALE GENOMIC DNA]</scope>
    <source>
        <strain evidence="10">CBS 339.88</strain>
    </source>
</reference>
<evidence type="ECO:0000313" key="10">
    <source>
        <dbReference type="Proteomes" id="UP000027222"/>
    </source>
</evidence>
<feature type="transmembrane region" description="Helical" evidence="8">
    <location>
        <begin position="76"/>
        <end position="99"/>
    </location>
</feature>
<dbReference type="PANTHER" id="PTHR33567:SF3">
    <property type="entry name" value="CHROMATE ION TRANSPORTER (EUROFUNG)"/>
    <property type="match status" value="1"/>
</dbReference>
<feature type="non-terminal residue" evidence="9">
    <location>
        <position position="1"/>
    </location>
</feature>
<name>A0A067TY33_GALM3</name>
<feature type="transmembrane region" description="Helical" evidence="8">
    <location>
        <begin position="345"/>
        <end position="371"/>
    </location>
</feature>
<dbReference type="PIRSF" id="PIRSF004810">
    <property type="entry name" value="ChrA"/>
    <property type="match status" value="1"/>
</dbReference>
<feature type="transmembrane region" description="Helical" evidence="8">
    <location>
        <begin position="148"/>
        <end position="166"/>
    </location>
</feature>
<keyword evidence="10" id="KW-1185">Reference proteome</keyword>
<feature type="transmembrane region" description="Helical" evidence="8">
    <location>
        <begin position="420"/>
        <end position="440"/>
    </location>
</feature>
<dbReference type="GO" id="GO:0015109">
    <property type="term" value="F:chromate transmembrane transporter activity"/>
    <property type="evidence" value="ECO:0007669"/>
    <property type="project" value="InterPro"/>
</dbReference>
<feature type="transmembrane region" description="Helical" evidence="8">
    <location>
        <begin position="277"/>
        <end position="299"/>
    </location>
</feature>
<comment type="similarity">
    <text evidence="2">Belongs to the chromate ion transporter (CHR) (TC 2.A.51) family.</text>
</comment>
<dbReference type="STRING" id="685588.A0A067TY33"/>
<evidence type="ECO:0000313" key="9">
    <source>
        <dbReference type="EMBL" id="KDR83928.1"/>
    </source>
</evidence>